<dbReference type="GO" id="GO:0061542">
    <property type="term" value="F:3-demethylubiquinol 3-O-methyltransferase activity"/>
    <property type="evidence" value="ECO:0007669"/>
    <property type="project" value="UniProtKB-UniRule"/>
</dbReference>
<evidence type="ECO:0000256" key="3">
    <source>
        <dbReference type="ARBA" id="ARBA00022688"/>
    </source>
</evidence>
<dbReference type="Gene3D" id="1.10.287.110">
    <property type="entry name" value="DnaJ domain"/>
    <property type="match status" value="1"/>
</dbReference>
<feature type="binding site" evidence="5">
    <location>
        <position position="111"/>
    </location>
    <ligand>
        <name>S-adenosyl-L-methionine</name>
        <dbReference type="ChEBI" id="CHEBI:59789"/>
    </ligand>
</feature>
<dbReference type="GO" id="GO:0046872">
    <property type="term" value="F:metal ion binding"/>
    <property type="evidence" value="ECO:0007669"/>
    <property type="project" value="UniProtKB-KW"/>
</dbReference>
<proteinExistence type="inferred from homology"/>
<dbReference type="PANTHER" id="PTHR43464:SF19">
    <property type="entry name" value="UBIQUINONE BIOSYNTHESIS O-METHYLTRANSFERASE, MITOCHONDRIAL"/>
    <property type="match status" value="1"/>
</dbReference>
<feature type="compositionally biased region" description="Low complexity" evidence="6">
    <location>
        <begin position="29"/>
        <end position="45"/>
    </location>
</feature>
<comment type="similarity">
    <text evidence="5">Belongs to the class I-like SAM-binding methyltransferase superfamily. UbiG/COQ3 family.</text>
</comment>
<keyword evidence="3 5" id="KW-0831">Ubiquinone biosynthesis</keyword>
<sequence length="481" mass="53217">MAIPLLRLPANIRRAVFNHVSATSPPLRPTSAYAASTRTYTTTTTTPPPPESSVNHTEVSHFSALASSWWDPHGSSRLLHLMNPLRHDFLSRCLSASPPGPDTKLHFLDIGCGGGIFAESAARLAIAGSVTAIDPTPEVIAVAKKHQRSDPLLMQPGRLTYLQTPIEDLHTHTTPNDGTMKQYDIITLFEVLEHIQRPYPFLASILPHLKPGGWLIGSTIARHPVSWFTTKFMAEDVLGIVPRGTHEWGQYLLPQEVRQWARGRGELSTSEGLGWRVMGVVYVPGVGWREVGGSEGYGNYFFGVRKREEAATPAPTFNYRYLQARFSIREPYTVLGIQPGCTPNEAQCAYIKLALVVHPDKATDPNDKEELRQRNELAGLLNAAYDVLKANLVDGVPLPKYAVPKNPVPNSPVPKTPSPKDPVPPKPAPRTSKAKARKSAGTKKAARVHSEKEEEEVSFQHVRYAHYYSDAYLDKNCSYLF</sequence>
<dbReference type="EC" id="2.1.1.64" evidence="5"/>
<dbReference type="CDD" id="cd06257">
    <property type="entry name" value="DnaJ"/>
    <property type="match status" value="1"/>
</dbReference>
<name>A0A4V6WKX2_9PEZI</name>
<dbReference type="Proteomes" id="UP000309340">
    <property type="component" value="Unassembled WGS sequence"/>
</dbReference>
<organism evidence="8 9">
    <name type="scientific">Friedmanniomyces simplex</name>
    <dbReference type="NCBI Taxonomy" id="329884"/>
    <lineage>
        <taxon>Eukaryota</taxon>
        <taxon>Fungi</taxon>
        <taxon>Dikarya</taxon>
        <taxon>Ascomycota</taxon>
        <taxon>Pezizomycotina</taxon>
        <taxon>Dothideomycetes</taxon>
        <taxon>Dothideomycetidae</taxon>
        <taxon>Mycosphaerellales</taxon>
        <taxon>Teratosphaeriaceae</taxon>
        <taxon>Friedmanniomyces</taxon>
    </lineage>
</organism>
<evidence type="ECO:0000313" key="9">
    <source>
        <dbReference type="Proteomes" id="UP000309340"/>
    </source>
</evidence>
<comment type="catalytic activity">
    <reaction evidence="5">
        <text>a 3,4-dihydroxy-5-(all-trans-polyprenyl)benzoate + S-adenosyl-L-methionine = a 4-hydroxy-3-methoxy-5-(all-trans-polyprenyl)benzoate + S-adenosyl-L-homocysteine + H(+)</text>
        <dbReference type="Rhea" id="RHEA:44452"/>
        <dbReference type="Rhea" id="RHEA-COMP:10930"/>
        <dbReference type="Rhea" id="RHEA-COMP:10931"/>
        <dbReference type="ChEBI" id="CHEBI:15378"/>
        <dbReference type="ChEBI" id="CHEBI:57856"/>
        <dbReference type="ChEBI" id="CHEBI:59789"/>
        <dbReference type="ChEBI" id="CHEBI:64694"/>
        <dbReference type="ChEBI" id="CHEBI:84443"/>
        <dbReference type="EC" id="2.1.1.114"/>
    </reaction>
</comment>
<dbReference type="AlphaFoldDB" id="A0A4V6WKX2"/>
<feature type="binding site" evidence="5">
    <location>
        <position position="194"/>
    </location>
    <ligand>
        <name>Mg(2+)</name>
        <dbReference type="ChEBI" id="CHEBI:18420"/>
    </ligand>
</feature>
<dbReference type="InterPro" id="IPR036869">
    <property type="entry name" value="J_dom_sf"/>
</dbReference>
<dbReference type="InterPro" id="IPR001623">
    <property type="entry name" value="DnaJ_domain"/>
</dbReference>
<keyword evidence="5" id="KW-0460">Magnesium</keyword>
<keyword evidence="9" id="KW-1185">Reference proteome</keyword>
<keyword evidence="5" id="KW-0496">Mitochondrion</keyword>
<dbReference type="GO" id="GO:0120537">
    <property type="term" value="F:3-demethylubiquinone 3-O-methyltransferase activity"/>
    <property type="evidence" value="ECO:0007669"/>
    <property type="project" value="RHEA"/>
</dbReference>
<comment type="subunit">
    <text evidence="5">Component of a multi-subunit COQ enzyme complex, composed of at least COQ3, COQ4, COQ5, COQ6, COQ7 and COQ9.</text>
</comment>
<feature type="binding site" evidence="5">
    <location>
        <position position="190"/>
    </location>
    <ligand>
        <name>Mg(2+)</name>
        <dbReference type="ChEBI" id="CHEBI:18420"/>
    </ligand>
</feature>
<feature type="region of interest" description="Disordered" evidence="6">
    <location>
        <begin position="24"/>
        <end position="56"/>
    </location>
</feature>
<dbReference type="InterPro" id="IPR029063">
    <property type="entry name" value="SAM-dependent_MTases_sf"/>
</dbReference>
<dbReference type="EC" id="2.1.1.-" evidence="5"/>
<evidence type="ECO:0000256" key="1">
    <source>
        <dbReference type="ARBA" id="ARBA00022603"/>
    </source>
</evidence>
<dbReference type="Gene3D" id="3.40.50.150">
    <property type="entry name" value="Vaccinia Virus protein VP39"/>
    <property type="match status" value="1"/>
</dbReference>
<comment type="cofactor">
    <cofactor evidence="5">
        <name>Mg(2+)</name>
        <dbReference type="ChEBI" id="CHEBI:18420"/>
    </cofactor>
</comment>
<keyword evidence="5" id="KW-0479">Metal-binding</keyword>
<dbReference type="EMBL" id="NAJQ01000585">
    <property type="protein sequence ID" value="TKA67269.1"/>
    <property type="molecule type" value="Genomic_DNA"/>
</dbReference>
<feature type="binding site" evidence="5">
    <location>
        <position position="193"/>
    </location>
    <ligand>
        <name>Mg(2+)</name>
        <dbReference type="ChEBI" id="CHEBI:18420"/>
    </ligand>
</feature>
<gene>
    <name evidence="5" type="primary">COQ3</name>
    <name evidence="8" type="ORF">B0A55_09417</name>
</gene>
<dbReference type="SMART" id="SM00271">
    <property type="entry name" value="DnaJ"/>
    <property type="match status" value="1"/>
</dbReference>
<dbReference type="GO" id="GO:0032259">
    <property type="term" value="P:methylation"/>
    <property type="evidence" value="ECO:0007669"/>
    <property type="project" value="UniProtKB-KW"/>
</dbReference>
<keyword evidence="5" id="KW-0472">Membrane</keyword>
<evidence type="ECO:0000256" key="2">
    <source>
        <dbReference type="ARBA" id="ARBA00022679"/>
    </source>
</evidence>
<keyword evidence="2 5" id="KW-0808">Transferase</keyword>
<dbReference type="PROSITE" id="PS50076">
    <property type="entry name" value="DNAJ_2"/>
    <property type="match status" value="1"/>
</dbReference>
<dbReference type="EC" id="2.1.1.114" evidence="5"/>
<dbReference type="HAMAP" id="MF_00472">
    <property type="entry name" value="UbiG"/>
    <property type="match status" value="1"/>
</dbReference>
<feature type="domain" description="J" evidence="7">
    <location>
        <begin position="330"/>
        <end position="393"/>
    </location>
</feature>
<reference evidence="8 9" key="1">
    <citation type="submission" date="2017-03" db="EMBL/GenBank/DDBJ databases">
        <title>Genomes of endolithic fungi from Antarctica.</title>
        <authorList>
            <person name="Coleine C."/>
            <person name="Masonjones S."/>
            <person name="Stajich J.E."/>
        </authorList>
    </citation>
    <scope>NUCLEOTIDE SEQUENCE [LARGE SCALE GENOMIC DNA]</scope>
    <source>
        <strain evidence="8 9">CCFEE 5184</strain>
    </source>
</reference>
<evidence type="ECO:0000313" key="8">
    <source>
        <dbReference type="EMBL" id="TKA67269.1"/>
    </source>
</evidence>
<feature type="binding site" evidence="5">
    <location>
        <position position="86"/>
    </location>
    <ligand>
        <name>S-adenosyl-L-methionine</name>
        <dbReference type="ChEBI" id="CHEBI:59789"/>
    </ligand>
</feature>
<comment type="catalytic activity">
    <reaction evidence="5">
        <text>a 3-demethylubiquinone + S-adenosyl-L-methionine = a ubiquinone + S-adenosyl-L-homocysteine</text>
        <dbReference type="Rhea" id="RHEA:81215"/>
        <dbReference type="Rhea" id="RHEA-COMP:9565"/>
        <dbReference type="Rhea" id="RHEA-COMP:19654"/>
        <dbReference type="ChEBI" id="CHEBI:16389"/>
        <dbReference type="ChEBI" id="CHEBI:57856"/>
        <dbReference type="ChEBI" id="CHEBI:59789"/>
        <dbReference type="ChEBI" id="CHEBI:231825"/>
    </reaction>
</comment>
<dbReference type="CDD" id="cd02440">
    <property type="entry name" value="AdoMet_MTases"/>
    <property type="match status" value="1"/>
</dbReference>
<feature type="binding site" evidence="5">
    <location>
        <position position="134"/>
    </location>
    <ligand>
        <name>S-adenosyl-L-methionine</name>
        <dbReference type="ChEBI" id="CHEBI:59789"/>
    </ligand>
</feature>
<feature type="compositionally biased region" description="Pro residues" evidence="6">
    <location>
        <begin position="406"/>
        <end position="428"/>
    </location>
</feature>
<dbReference type="OrthoDB" id="3265906at2759"/>
<dbReference type="Pfam" id="PF00226">
    <property type="entry name" value="DnaJ"/>
    <property type="match status" value="1"/>
</dbReference>
<keyword evidence="5" id="KW-0999">Mitochondrion inner membrane</keyword>
<dbReference type="Pfam" id="PF13489">
    <property type="entry name" value="Methyltransf_23"/>
    <property type="match status" value="1"/>
</dbReference>
<feature type="compositionally biased region" description="Basic residues" evidence="6">
    <location>
        <begin position="432"/>
        <end position="447"/>
    </location>
</feature>
<evidence type="ECO:0000256" key="4">
    <source>
        <dbReference type="ARBA" id="ARBA00022691"/>
    </source>
</evidence>
<comment type="function">
    <text evidence="5">O-methyltransferase required for two non-consecutive steps during ubiquinone biosynthesis. Catalyzes the 2 O-methylation of 3,4-dihydroxy-5-(all-trans-polyprenyl)benzoic acid into 4-hydroxy-3-methoxy-5-(all-trans-polyprenyl)benzoic acid. Also catalyzes the last step of ubiquinone biosynthesis by mediating methylation of 3-demethylubiquinone into ubiquinone. Also able to mediate the methylation of 3-demethylubiquinol into ubiquinol.</text>
</comment>
<dbReference type="NCBIfam" id="TIGR01983">
    <property type="entry name" value="UbiG"/>
    <property type="match status" value="1"/>
</dbReference>
<comment type="pathway">
    <text evidence="5">Cofactor biosynthesis; ubiquinone biosynthesis.</text>
</comment>
<evidence type="ECO:0000259" key="7">
    <source>
        <dbReference type="PROSITE" id="PS50076"/>
    </source>
</evidence>
<dbReference type="SUPFAM" id="SSF53335">
    <property type="entry name" value="S-adenosyl-L-methionine-dependent methyltransferases"/>
    <property type="match status" value="1"/>
</dbReference>
<evidence type="ECO:0000256" key="5">
    <source>
        <dbReference type="HAMAP-Rule" id="MF_03190"/>
    </source>
</evidence>
<accession>A0A4V6WKX2</accession>
<protein>
    <recommendedName>
        <fullName evidence="5">Ubiquinone biosynthesis O-methyltransferase, mitochondrial</fullName>
    </recommendedName>
    <alternativeName>
        <fullName evidence="5">3-demethylubiquinol 3-O-methyltransferase</fullName>
        <ecNumber evidence="5">2.1.1.64</ecNumber>
    </alternativeName>
    <alternativeName>
        <fullName evidence="5">3-demethylubiquinone 3-O-methyltransferase</fullName>
        <ecNumber evidence="5">2.1.1.-</ecNumber>
    </alternativeName>
    <alternativeName>
        <fullName evidence="5">Polyprenyldihydroxybenzoate methyltransferase</fullName>
        <ecNumber evidence="5">2.1.1.114</ecNumber>
    </alternativeName>
</protein>
<feature type="binding site" evidence="5">
    <location>
        <position position="189"/>
    </location>
    <ligand>
        <name>S-adenosyl-L-methionine</name>
        <dbReference type="ChEBI" id="CHEBI:59789"/>
    </ligand>
</feature>
<comment type="catalytic activity">
    <reaction evidence="5">
        <text>a 3-demethylubiquinol + S-adenosyl-L-methionine = a ubiquinol + S-adenosyl-L-homocysteine + H(+)</text>
        <dbReference type="Rhea" id="RHEA:44380"/>
        <dbReference type="Rhea" id="RHEA-COMP:9566"/>
        <dbReference type="Rhea" id="RHEA-COMP:10914"/>
        <dbReference type="ChEBI" id="CHEBI:15378"/>
        <dbReference type="ChEBI" id="CHEBI:17976"/>
        <dbReference type="ChEBI" id="CHEBI:57856"/>
        <dbReference type="ChEBI" id="CHEBI:59789"/>
        <dbReference type="ChEBI" id="CHEBI:84422"/>
        <dbReference type="EC" id="2.1.1.64"/>
    </reaction>
</comment>
<dbReference type="SUPFAM" id="SSF46565">
    <property type="entry name" value="Chaperone J-domain"/>
    <property type="match status" value="1"/>
</dbReference>
<dbReference type="PANTHER" id="PTHR43464">
    <property type="entry name" value="METHYLTRANSFERASE"/>
    <property type="match status" value="1"/>
</dbReference>
<dbReference type="GO" id="GO:0010420">
    <property type="term" value="F:polyprenyldihydroxybenzoate methyltransferase activity"/>
    <property type="evidence" value="ECO:0007669"/>
    <property type="project" value="UniProtKB-UniRule"/>
</dbReference>
<dbReference type="InterPro" id="IPR010233">
    <property type="entry name" value="UbiG_MeTrfase"/>
</dbReference>
<dbReference type="STRING" id="329884.A0A4V6WKX2"/>
<comment type="caution">
    <text evidence="8">The sequence shown here is derived from an EMBL/GenBank/DDBJ whole genome shotgun (WGS) entry which is preliminary data.</text>
</comment>
<dbReference type="UniPathway" id="UPA00232"/>
<keyword evidence="4 5" id="KW-0949">S-adenosyl-L-methionine</keyword>
<feature type="region of interest" description="Disordered" evidence="6">
    <location>
        <begin position="404"/>
        <end position="456"/>
    </location>
</feature>
<evidence type="ECO:0000256" key="6">
    <source>
        <dbReference type="SAM" id="MobiDB-lite"/>
    </source>
</evidence>
<comment type="subcellular location">
    <subcellularLocation>
        <location evidence="5">Mitochondrion inner membrane</location>
        <topology evidence="5">Peripheral membrane protein</topology>
        <orientation evidence="5">Matrix side</orientation>
    </subcellularLocation>
</comment>
<dbReference type="GO" id="GO:0031314">
    <property type="term" value="C:extrinsic component of mitochondrial inner membrane"/>
    <property type="evidence" value="ECO:0007669"/>
    <property type="project" value="UniProtKB-UniRule"/>
</dbReference>
<keyword evidence="1 5" id="KW-0489">Methyltransferase</keyword>